<dbReference type="PROSITE" id="PS00086">
    <property type="entry name" value="CYTOCHROME_P450"/>
    <property type="match status" value="1"/>
</dbReference>
<gene>
    <name evidence="10" type="ORF">CCHLO57077_00010061</name>
</gene>
<keyword evidence="5 9" id="KW-0560">Oxidoreductase</keyword>
<sequence>QIPHIDTVKSNNLLLEDYHLNKGAHHNMSVWEQFEQQRWIDGATAVHVLISFAALAVIYQLINSYYSPISHFPGPTWAKLSSFWLAYQCRRTRRSEVVMELHKKYGDFVRIGPSHVSINNPGAIPLIYGHKTGFTKGPFYDAFVQVTPVVFNVRSVEEHVRKRKYINASFSSRALLDFEPYMDKEILGWKRKLFGMLQENKANLDFVVWTNFLAFDVVASFAFGSPFGFVETGEDPDGLIQIIDARGEFMNAIGSLSSILRPLMRYHPFDSFWRQGYKARAGLESIGREAYQRRKSSTGNRKDLMSYLLAATDPSTKKSIDEDEIIAESISFIVGGSDTTSSTMTNFIDFVSRDTKLQFLLQQELDFFFPGEPAEDWVPSERETSRLPLMVATLREVMRFRPTSATGLERITPTGGRTVVGQFIPSKTFVSVPTVGVMMDPRVFDSPERFRPQRWLEPGAKKLLENFYPFSTGPRACIGRK</sequence>
<keyword evidence="3 8" id="KW-0349">Heme</keyword>
<comment type="caution">
    <text evidence="10">The sequence shown here is derived from an EMBL/GenBank/DDBJ whole genome shotgun (WGS) entry which is preliminary data.</text>
</comment>
<accession>A0AA35M5I7</accession>
<comment type="cofactor">
    <cofactor evidence="1 8">
        <name>heme</name>
        <dbReference type="ChEBI" id="CHEBI:30413"/>
    </cofactor>
</comment>
<organism evidence="10 11">
    <name type="scientific">Clonostachys chloroleuca</name>
    <dbReference type="NCBI Taxonomy" id="1926264"/>
    <lineage>
        <taxon>Eukaryota</taxon>
        <taxon>Fungi</taxon>
        <taxon>Dikarya</taxon>
        <taxon>Ascomycota</taxon>
        <taxon>Pezizomycotina</taxon>
        <taxon>Sordariomycetes</taxon>
        <taxon>Hypocreomycetidae</taxon>
        <taxon>Hypocreales</taxon>
        <taxon>Bionectriaceae</taxon>
        <taxon>Clonostachys</taxon>
    </lineage>
</organism>
<dbReference type="InterPro" id="IPR036396">
    <property type="entry name" value="Cyt_P450_sf"/>
</dbReference>
<dbReference type="PANTHER" id="PTHR24305">
    <property type="entry name" value="CYTOCHROME P450"/>
    <property type="match status" value="1"/>
</dbReference>
<keyword evidence="6 8" id="KW-0408">Iron</keyword>
<dbReference type="GO" id="GO:0020037">
    <property type="term" value="F:heme binding"/>
    <property type="evidence" value="ECO:0007669"/>
    <property type="project" value="InterPro"/>
</dbReference>
<evidence type="ECO:0000313" key="11">
    <source>
        <dbReference type="Proteomes" id="UP001160390"/>
    </source>
</evidence>
<protein>
    <recommendedName>
        <fullName evidence="12">Cytochrome P450</fullName>
    </recommendedName>
</protein>
<proteinExistence type="inferred from homology"/>
<dbReference type="GO" id="GO:0004497">
    <property type="term" value="F:monooxygenase activity"/>
    <property type="evidence" value="ECO:0007669"/>
    <property type="project" value="UniProtKB-KW"/>
</dbReference>
<dbReference type="AlphaFoldDB" id="A0AA35M5I7"/>
<dbReference type="SUPFAM" id="SSF48264">
    <property type="entry name" value="Cytochrome P450"/>
    <property type="match status" value="1"/>
</dbReference>
<evidence type="ECO:0000256" key="2">
    <source>
        <dbReference type="ARBA" id="ARBA00010617"/>
    </source>
</evidence>
<dbReference type="InterPro" id="IPR001128">
    <property type="entry name" value="Cyt_P450"/>
</dbReference>
<feature type="binding site" description="axial binding residue" evidence="8">
    <location>
        <position position="477"/>
    </location>
    <ligand>
        <name>heme</name>
        <dbReference type="ChEBI" id="CHEBI:30413"/>
    </ligand>
    <ligandPart>
        <name>Fe</name>
        <dbReference type="ChEBI" id="CHEBI:18248"/>
    </ligandPart>
</feature>
<dbReference type="InterPro" id="IPR017972">
    <property type="entry name" value="Cyt_P450_CS"/>
</dbReference>
<dbReference type="PRINTS" id="PR00385">
    <property type="entry name" value="P450"/>
</dbReference>
<evidence type="ECO:0000256" key="8">
    <source>
        <dbReference type="PIRSR" id="PIRSR602401-1"/>
    </source>
</evidence>
<dbReference type="InterPro" id="IPR050121">
    <property type="entry name" value="Cytochrome_P450_monoxygenase"/>
</dbReference>
<reference evidence="10" key="1">
    <citation type="submission" date="2023-01" db="EMBL/GenBank/DDBJ databases">
        <authorList>
            <person name="Piombo E."/>
        </authorList>
    </citation>
    <scope>NUCLEOTIDE SEQUENCE</scope>
</reference>
<keyword evidence="11" id="KW-1185">Reference proteome</keyword>
<dbReference type="PRINTS" id="PR00463">
    <property type="entry name" value="EP450I"/>
</dbReference>
<keyword evidence="4 8" id="KW-0479">Metal-binding</keyword>
<name>A0AA35M5I7_9HYPO</name>
<evidence type="ECO:0000256" key="5">
    <source>
        <dbReference type="ARBA" id="ARBA00023002"/>
    </source>
</evidence>
<evidence type="ECO:0000256" key="3">
    <source>
        <dbReference type="ARBA" id="ARBA00022617"/>
    </source>
</evidence>
<dbReference type="EMBL" id="CABFNP030001042">
    <property type="protein sequence ID" value="CAI6090838.1"/>
    <property type="molecule type" value="Genomic_DNA"/>
</dbReference>
<dbReference type="Pfam" id="PF00067">
    <property type="entry name" value="p450"/>
    <property type="match status" value="1"/>
</dbReference>
<evidence type="ECO:0000256" key="1">
    <source>
        <dbReference type="ARBA" id="ARBA00001971"/>
    </source>
</evidence>
<dbReference type="Proteomes" id="UP001160390">
    <property type="component" value="Unassembled WGS sequence"/>
</dbReference>
<evidence type="ECO:0000256" key="7">
    <source>
        <dbReference type="ARBA" id="ARBA00023033"/>
    </source>
</evidence>
<feature type="non-terminal residue" evidence="10">
    <location>
        <position position="1"/>
    </location>
</feature>
<dbReference type="GO" id="GO:0005506">
    <property type="term" value="F:iron ion binding"/>
    <property type="evidence" value="ECO:0007669"/>
    <property type="project" value="InterPro"/>
</dbReference>
<comment type="similarity">
    <text evidence="2 9">Belongs to the cytochrome P450 family.</text>
</comment>
<evidence type="ECO:0000256" key="4">
    <source>
        <dbReference type="ARBA" id="ARBA00022723"/>
    </source>
</evidence>
<evidence type="ECO:0000256" key="6">
    <source>
        <dbReference type="ARBA" id="ARBA00023004"/>
    </source>
</evidence>
<evidence type="ECO:0000313" key="10">
    <source>
        <dbReference type="EMBL" id="CAI6090838.1"/>
    </source>
</evidence>
<evidence type="ECO:0000256" key="9">
    <source>
        <dbReference type="RuleBase" id="RU000461"/>
    </source>
</evidence>
<evidence type="ECO:0008006" key="12">
    <source>
        <dbReference type="Google" id="ProtNLM"/>
    </source>
</evidence>
<keyword evidence="7 9" id="KW-0503">Monooxygenase</keyword>
<dbReference type="PANTHER" id="PTHR24305:SF29">
    <property type="entry name" value="BENZOATE-PARA-HYDROXYLASE"/>
    <property type="match status" value="1"/>
</dbReference>
<dbReference type="GO" id="GO:0016705">
    <property type="term" value="F:oxidoreductase activity, acting on paired donors, with incorporation or reduction of molecular oxygen"/>
    <property type="evidence" value="ECO:0007669"/>
    <property type="project" value="InterPro"/>
</dbReference>
<dbReference type="Gene3D" id="1.10.630.10">
    <property type="entry name" value="Cytochrome P450"/>
    <property type="match status" value="1"/>
</dbReference>
<dbReference type="InterPro" id="IPR002401">
    <property type="entry name" value="Cyt_P450_E_grp-I"/>
</dbReference>